<feature type="transmembrane region" description="Helical" evidence="12">
    <location>
        <begin position="97"/>
        <end position="118"/>
    </location>
</feature>
<dbReference type="InterPro" id="IPR018113">
    <property type="entry name" value="PTrfase_EIIB_Cys"/>
</dbReference>
<dbReference type="Pfam" id="PF00367">
    <property type="entry name" value="PTS_EIIB"/>
    <property type="match status" value="1"/>
</dbReference>
<dbReference type="InterPro" id="IPR001996">
    <property type="entry name" value="PTS_IIB_1"/>
</dbReference>
<keyword evidence="4 15" id="KW-0762">Sugar transport</keyword>
<comment type="subcellular location">
    <subcellularLocation>
        <location evidence="1">Cell membrane</location>
        <topology evidence="1">Multi-pass membrane protein</topology>
    </subcellularLocation>
</comment>
<evidence type="ECO:0000256" key="5">
    <source>
        <dbReference type="ARBA" id="ARBA00022679"/>
    </source>
</evidence>
<feature type="domain" description="PTS EIIB type-1" evidence="13">
    <location>
        <begin position="461"/>
        <end position="540"/>
    </location>
</feature>
<protein>
    <submittedName>
        <fullName evidence="15">PTS sugar transporter subunit IIC</fullName>
    </submittedName>
</protein>
<evidence type="ECO:0000256" key="2">
    <source>
        <dbReference type="ARBA" id="ARBA00022448"/>
    </source>
</evidence>
<keyword evidence="10 12" id="KW-0472">Membrane</keyword>
<dbReference type="AlphaFoldDB" id="A0A2K9C884"/>
<feature type="transmembrane region" description="Helical" evidence="12">
    <location>
        <begin position="397"/>
        <end position="419"/>
    </location>
</feature>
<dbReference type="GO" id="GO:0016301">
    <property type="term" value="F:kinase activity"/>
    <property type="evidence" value="ECO:0007669"/>
    <property type="project" value="UniProtKB-KW"/>
</dbReference>
<evidence type="ECO:0000256" key="7">
    <source>
        <dbReference type="ARBA" id="ARBA00022692"/>
    </source>
</evidence>
<proteinExistence type="predicted"/>
<dbReference type="Gene3D" id="3.30.1360.60">
    <property type="entry name" value="Glucose permease domain IIB"/>
    <property type="match status" value="1"/>
</dbReference>
<dbReference type="Proteomes" id="UP000233419">
    <property type="component" value="Chromosome"/>
</dbReference>
<evidence type="ECO:0000256" key="3">
    <source>
        <dbReference type="ARBA" id="ARBA00022475"/>
    </source>
</evidence>
<sequence length="540" mass="58955">MKKAQIIKNKIFSAQSSLESFARAILIPISIIPLLALIGAMGYAVQAIAVSAGTYSGNTKIAADAIKNIGMIAITNIDFLVAVGLAAGLAKEEKIAAALSGLMALAALYVSGNMIMSIVSPKMLVGNGPKENGLITRFGVIGFQYSALGGMTAGMLGYGVHRWTYKLKFPTYLAFFGGPRFSPVAATLVAWLFGMPLALTWIPISGAIKSFGEGLTSMGVAAPFIYGSFIRMLIPFGLHHVLNYFLYYTEVGDTWVNPQTNETIKGIYSIAIAKIGAGEFVTAKSSWIINGTFPTNMFSLTGAGFGMWICIPKENRKVGGSIIFSAMLSSFLSGITEPIEFTFLFSAPILYVIHIIFTGCTYMFMYIGNFAQVSTRGSGLITWIIVNGINFKNIERVWGIFIIGPMMFAIYTTTFVVLIKKLRLRTPGVNGTEIKLHSKKDFKEKINPELNFVKMNDDQELNLIVTIIEGFGGKENILVLANCVSRLRVTVANEKLVDENILNSTGNFGIKKMQNKYQVIYGPKVINIATELKKYLKMEE</sequence>
<dbReference type="InterPro" id="IPR036878">
    <property type="entry name" value="Glu_permease_IIB"/>
</dbReference>
<feature type="transmembrane region" description="Helical" evidence="12">
    <location>
        <begin position="341"/>
        <end position="366"/>
    </location>
</feature>
<feature type="transmembrane region" description="Helical" evidence="12">
    <location>
        <begin position="267"/>
        <end position="287"/>
    </location>
</feature>
<feature type="transmembrane region" description="Helical" evidence="12">
    <location>
        <begin position="69"/>
        <end position="90"/>
    </location>
</feature>
<dbReference type="Pfam" id="PF02378">
    <property type="entry name" value="PTS_EIIC"/>
    <property type="match status" value="1"/>
</dbReference>
<keyword evidence="8" id="KW-0418">Kinase</keyword>
<reference evidence="15 16" key="1">
    <citation type="submission" date="2017-12" db="EMBL/GenBank/DDBJ databases">
        <title>Mesoplasma syrphidae YJS, Complete Genome.</title>
        <authorList>
            <person name="Knight T.F."/>
            <person name="Citino T."/>
            <person name="Rubinstein R."/>
            <person name="Neuschaefer Z."/>
        </authorList>
    </citation>
    <scope>NUCLEOTIDE SEQUENCE [LARGE SCALE GENOMIC DNA]</scope>
    <source>
        <strain evidence="15 16">YJS</strain>
    </source>
</reference>
<dbReference type="InterPro" id="IPR013013">
    <property type="entry name" value="PTS_EIIC_1"/>
</dbReference>
<keyword evidence="6" id="KW-0598">Phosphotransferase system</keyword>
<accession>A0A2K9C884</accession>
<keyword evidence="5" id="KW-0808">Transferase</keyword>
<name>A0A2K9C884_9MOLU</name>
<keyword evidence="2" id="KW-0813">Transport</keyword>
<dbReference type="PANTHER" id="PTHR30009">
    <property type="entry name" value="CYTOCHROME C-TYPE SYNTHESIS PROTEIN AND PTS TRANSMEMBRANE COMPONENT"/>
    <property type="match status" value="1"/>
</dbReference>
<evidence type="ECO:0000256" key="9">
    <source>
        <dbReference type="ARBA" id="ARBA00022989"/>
    </source>
</evidence>
<evidence type="ECO:0000256" key="6">
    <source>
        <dbReference type="ARBA" id="ARBA00022683"/>
    </source>
</evidence>
<feature type="transmembrane region" description="Helical" evidence="12">
    <location>
        <begin position="224"/>
        <end position="246"/>
    </location>
</feature>
<gene>
    <name evidence="15" type="ORF">CXP39_00115</name>
</gene>
<dbReference type="CDD" id="cd00212">
    <property type="entry name" value="PTS_IIB_glc"/>
    <property type="match status" value="1"/>
</dbReference>
<feature type="transmembrane region" description="Helical" evidence="12">
    <location>
        <begin position="138"/>
        <end position="160"/>
    </location>
</feature>
<feature type="transmembrane region" description="Helical" evidence="12">
    <location>
        <begin position="318"/>
        <end position="335"/>
    </location>
</feature>
<evidence type="ECO:0000313" key="15">
    <source>
        <dbReference type="EMBL" id="AUF83215.1"/>
    </source>
</evidence>
<dbReference type="GO" id="GO:0009401">
    <property type="term" value="P:phosphoenolpyruvate-dependent sugar phosphotransferase system"/>
    <property type="evidence" value="ECO:0007669"/>
    <property type="project" value="UniProtKB-KW"/>
</dbReference>
<dbReference type="SUPFAM" id="SSF55604">
    <property type="entry name" value="Glucose permease domain IIB"/>
    <property type="match status" value="1"/>
</dbReference>
<dbReference type="GO" id="GO:0090563">
    <property type="term" value="F:protein-phosphocysteine-sugar phosphotransferase activity"/>
    <property type="evidence" value="ECO:0007669"/>
    <property type="project" value="TreeGrafter"/>
</dbReference>
<feature type="domain" description="PTS EIIC type-1" evidence="14">
    <location>
        <begin position="12"/>
        <end position="431"/>
    </location>
</feature>
<dbReference type="GO" id="GO:0005886">
    <property type="term" value="C:plasma membrane"/>
    <property type="evidence" value="ECO:0007669"/>
    <property type="project" value="UniProtKB-SubCell"/>
</dbReference>
<dbReference type="PROSITE" id="PS51103">
    <property type="entry name" value="PTS_EIIC_TYPE_1"/>
    <property type="match status" value="1"/>
</dbReference>
<dbReference type="RefSeq" id="WP_036256385.1">
    <property type="nucleotide sequence ID" value="NZ_CP025257.1"/>
</dbReference>
<keyword evidence="7 12" id="KW-0812">Transmembrane</keyword>
<feature type="transmembrane region" description="Helical" evidence="12">
    <location>
        <begin position="181"/>
        <end position="204"/>
    </location>
</feature>
<evidence type="ECO:0000256" key="12">
    <source>
        <dbReference type="SAM" id="Phobius"/>
    </source>
</evidence>
<evidence type="ECO:0000313" key="16">
    <source>
        <dbReference type="Proteomes" id="UP000233419"/>
    </source>
</evidence>
<evidence type="ECO:0000256" key="1">
    <source>
        <dbReference type="ARBA" id="ARBA00004651"/>
    </source>
</evidence>
<dbReference type="PANTHER" id="PTHR30009:SF8">
    <property type="entry name" value="PTS SYSTEM, IIBC COMPONENT"/>
    <property type="match status" value="1"/>
</dbReference>
<evidence type="ECO:0000259" key="13">
    <source>
        <dbReference type="PROSITE" id="PS51098"/>
    </source>
</evidence>
<evidence type="ECO:0000256" key="8">
    <source>
        <dbReference type="ARBA" id="ARBA00022777"/>
    </source>
</evidence>
<keyword evidence="9 12" id="KW-1133">Transmembrane helix</keyword>
<keyword evidence="16" id="KW-1185">Reference proteome</keyword>
<evidence type="ECO:0000259" key="14">
    <source>
        <dbReference type="PROSITE" id="PS51103"/>
    </source>
</evidence>
<dbReference type="GO" id="GO:0008982">
    <property type="term" value="F:protein-N(PI)-phosphohistidine-sugar phosphotransferase activity"/>
    <property type="evidence" value="ECO:0007669"/>
    <property type="project" value="InterPro"/>
</dbReference>
<evidence type="ECO:0000256" key="10">
    <source>
        <dbReference type="ARBA" id="ARBA00023136"/>
    </source>
</evidence>
<organism evidence="15 16">
    <name type="scientific">Mesoplasma syrphidae</name>
    <dbReference type="NCBI Taxonomy" id="225999"/>
    <lineage>
        <taxon>Bacteria</taxon>
        <taxon>Bacillati</taxon>
        <taxon>Mycoplasmatota</taxon>
        <taxon>Mollicutes</taxon>
        <taxon>Entomoplasmatales</taxon>
        <taxon>Entomoplasmataceae</taxon>
        <taxon>Mesoplasma</taxon>
    </lineage>
</organism>
<dbReference type="PROSITE" id="PS51098">
    <property type="entry name" value="PTS_EIIB_TYPE_1"/>
    <property type="match status" value="1"/>
</dbReference>
<feature type="transmembrane region" description="Helical" evidence="12">
    <location>
        <begin position="21"/>
        <end position="49"/>
    </location>
</feature>
<dbReference type="EMBL" id="CP025257">
    <property type="protein sequence ID" value="AUF83215.1"/>
    <property type="molecule type" value="Genomic_DNA"/>
</dbReference>
<dbReference type="InterPro" id="IPR003352">
    <property type="entry name" value="PTS_EIIC"/>
</dbReference>
<keyword evidence="3" id="KW-1003">Cell membrane</keyword>
<dbReference type="InterPro" id="IPR050429">
    <property type="entry name" value="PTS_Glucose_EIICBA"/>
</dbReference>
<dbReference type="OrthoDB" id="9764327at2"/>
<evidence type="ECO:0000256" key="4">
    <source>
        <dbReference type="ARBA" id="ARBA00022597"/>
    </source>
</evidence>
<dbReference type="KEGG" id="msyr:CXP39_00115"/>
<feature type="active site" description="Phosphocysteine intermediate; for EIIB activity" evidence="11">
    <location>
        <position position="483"/>
    </location>
</feature>
<feature type="transmembrane region" description="Helical" evidence="12">
    <location>
        <begin position="293"/>
        <end position="311"/>
    </location>
</feature>
<evidence type="ECO:0000256" key="11">
    <source>
        <dbReference type="PROSITE-ProRule" id="PRU00421"/>
    </source>
</evidence>